<keyword evidence="1" id="KW-0472">Membrane</keyword>
<dbReference type="EMBL" id="CP074694">
    <property type="protein sequence ID" value="QVL30375.1"/>
    <property type="molecule type" value="Genomic_DNA"/>
</dbReference>
<dbReference type="SUPFAM" id="SSF54523">
    <property type="entry name" value="Pili subunits"/>
    <property type="match status" value="1"/>
</dbReference>
<reference evidence="2" key="1">
    <citation type="submission" date="2021-05" db="EMBL/GenBank/DDBJ databases">
        <title>Complete genome sequence of the cellulolytic planctomycete Telmatocola sphagniphila SP2T and characterization of the first cellulase from planctomycetes.</title>
        <authorList>
            <person name="Rakitin A.L."/>
            <person name="Beletsky A.V."/>
            <person name="Naumoff D.G."/>
            <person name="Kulichevskaya I.S."/>
            <person name="Mardanov A.V."/>
            <person name="Ravin N.V."/>
            <person name="Dedysh S.N."/>
        </authorList>
    </citation>
    <scope>NUCLEOTIDE SEQUENCE</scope>
    <source>
        <strain evidence="2">SP2T</strain>
    </source>
</reference>
<evidence type="ECO:0000313" key="3">
    <source>
        <dbReference type="Proteomes" id="UP000676194"/>
    </source>
</evidence>
<dbReference type="KEGG" id="tsph:KIH39_16120"/>
<proteinExistence type="predicted"/>
<keyword evidence="1" id="KW-1133">Transmembrane helix</keyword>
<protein>
    <submittedName>
        <fullName evidence="2">Uncharacterized protein</fullName>
    </submittedName>
</protein>
<sequence>MTRRKIKRWILIGSFLLLLSLIAGVLFLIFNNDLERLQAQLDLEDPGWRFEQLIEQRNAYKPEPNSFSVIEELILKHPAAIAALVKSPDIENLRLLPEKLPKQLDEWLTKELAKDPAAVELARKLVKYPQGKHSLEYDQNWLKTDLSGLQKCRGIAQLLRWDALHQAQNQKWDTAVLDIRAIFNAGRSVEGELSLLANLIQMALDNIAIRTTQDILSQGVLPEILLRDLQRELERQTNQNLVLSGFRGERAAFLEFTNLLRRDPDQLMGFNASIHPLQRTLMQITWSSDQAMGLKICTEMVKAAMLPPYEALEKFKEIERDFPTIVRSWRHPLTRNLMASGLRIFEAECNRRAFAGSSLIAVACERYRLAKGQWPDQLQEICPEYLETLPLDPFSGKPMLYQRLSDGIAIYSVGKNRIDDQGDLIRQELPEPRSWSLDAQDFGEAYQPKDTGIRLWDPANRAKKAAILQDVPGEK</sequence>
<gene>
    <name evidence="2" type="ORF">KIH39_16120</name>
</gene>
<evidence type="ECO:0000256" key="1">
    <source>
        <dbReference type="SAM" id="Phobius"/>
    </source>
</evidence>
<keyword evidence="3" id="KW-1185">Reference proteome</keyword>
<evidence type="ECO:0000313" key="2">
    <source>
        <dbReference type="EMBL" id="QVL30375.1"/>
    </source>
</evidence>
<dbReference type="Proteomes" id="UP000676194">
    <property type="component" value="Chromosome"/>
</dbReference>
<dbReference type="RefSeq" id="WP_213494246.1">
    <property type="nucleotide sequence ID" value="NZ_CP074694.1"/>
</dbReference>
<name>A0A8E6B1M6_9BACT</name>
<dbReference type="InterPro" id="IPR045584">
    <property type="entry name" value="Pilin-like"/>
</dbReference>
<feature type="transmembrane region" description="Helical" evidence="1">
    <location>
        <begin position="9"/>
        <end position="30"/>
    </location>
</feature>
<keyword evidence="1" id="KW-0812">Transmembrane</keyword>
<accession>A0A8E6B1M6</accession>
<dbReference type="AlphaFoldDB" id="A0A8E6B1M6"/>
<organism evidence="2 3">
    <name type="scientific">Telmatocola sphagniphila</name>
    <dbReference type="NCBI Taxonomy" id="1123043"/>
    <lineage>
        <taxon>Bacteria</taxon>
        <taxon>Pseudomonadati</taxon>
        <taxon>Planctomycetota</taxon>
        <taxon>Planctomycetia</taxon>
        <taxon>Gemmatales</taxon>
        <taxon>Gemmataceae</taxon>
    </lineage>
</organism>